<evidence type="ECO:0000259" key="2">
    <source>
        <dbReference type="PROSITE" id="PS50174"/>
    </source>
</evidence>
<dbReference type="GO" id="GO:0003676">
    <property type="term" value="F:nucleic acid binding"/>
    <property type="evidence" value="ECO:0007669"/>
    <property type="project" value="InterPro"/>
</dbReference>
<keyword evidence="4" id="KW-1185">Reference proteome</keyword>
<feature type="compositionally biased region" description="Basic and acidic residues" evidence="1">
    <location>
        <begin position="734"/>
        <end position="769"/>
    </location>
</feature>
<feature type="region of interest" description="Disordered" evidence="1">
    <location>
        <begin position="1003"/>
        <end position="1045"/>
    </location>
</feature>
<feature type="compositionally biased region" description="Acidic residues" evidence="1">
    <location>
        <begin position="1020"/>
        <end position="1045"/>
    </location>
</feature>
<comment type="caution">
    <text evidence="3">The sequence shown here is derived from an EMBL/GenBank/DDBJ whole genome shotgun (WGS) entry which is preliminary data.</text>
</comment>
<name>A0AAD7Y6W7_MYTSE</name>
<dbReference type="InterPro" id="IPR000467">
    <property type="entry name" value="G_patch_dom"/>
</dbReference>
<dbReference type="PROSITE" id="PS50174">
    <property type="entry name" value="G_PATCH"/>
    <property type="match status" value="1"/>
</dbReference>
<proteinExistence type="predicted"/>
<feature type="region of interest" description="Disordered" evidence="1">
    <location>
        <begin position="450"/>
        <end position="549"/>
    </location>
</feature>
<evidence type="ECO:0000256" key="1">
    <source>
        <dbReference type="SAM" id="MobiDB-lite"/>
    </source>
</evidence>
<dbReference type="Pfam" id="PF01585">
    <property type="entry name" value="G-patch"/>
    <property type="match status" value="1"/>
</dbReference>
<feature type="compositionally biased region" description="Polar residues" evidence="1">
    <location>
        <begin position="1003"/>
        <end position="1019"/>
    </location>
</feature>
<gene>
    <name evidence="3" type="ORF">PYW07_011697</name>
</gene>
<dbReference type="SMART" id="SM00443">
    <property type="entry name" value="G_patch"/>
    <property type="match status" value="1"/>
</dbReference>
<evidence type="ECO:0000313" key="4">
    <source>
        <dbReference type="Proteomes" id="UP001231518"/>
    </source>
</evidence>
<protein>
    <recommendedName>
        <fullName evidence="2">G-patch domain-containing protein</fullName>
    </recommendedName>
</protein>
<feature type="region of interest" description="Disordered" evidence="1">
    <location>
        <begin position="198"/>
        <end position="225"/>
    </location>
</feature>
<accession>A0AAD7Y6W7</accession>
<evidence type="ECO:0000313" key="3">
    <source>
        <dbReference type="EMBL" id="KAJ8704509.1"/>
    </source>
</evidence>
<feature type="region of interest" description="Disordered" evidence="1">
    <location>
        <begin position="1296"/>
        <end position="1319"/>
    </location>
</feature>
<dbReference type="Proteomes" id="UP001231518">
    <property type="component" value="Chromosome 29"/>
</dbReference>
<feature type="region of interest" description="Disordered" evidence="1">
    <location>
        <begin position="729"/>
        <end position="786"/>
    </location>
</feature>
<organism evidence="3 4">
    <name type="scientific">Mythimna separata</name>
    <name type="common">Oriental armyworm</name>
    <name type="synonym">Pseudaletia separata</name>
    <dbReference type="NCBI Taxonomy" id="271217"/>
    <lineage>
        <taxon>Eukaryota</taxon>
        <taxon>Metazoa</taxon>
        <taxon>Ecdysozoa</taxon>
        <taxon>Arthropoda</taxon>
        <taxon>Hexapoda</taxon>
        <taxon>Insecta</taxon>
        <taxon>Pterygota</taxon>
        <taxon>Neoptera</taxon>
        <taxon>Endopterygota</taxon>
        <taxon>Lepidoptera</taxon>
        <taxon>Glossata</taxon>
        <taxon>Ditrysia</taxon>
        <taxon>Noctuoidea</taxon>
        <taxon>Noctuidae</taxon>
        <taxon>Noctuinae</taxon>
        <taxon>Hadenini</taxon>
        <taxon>Mythimna</taxon>
    </lineage>
</organism>
<feature type="domain" description="G-patch" evidence="2">
    <location>
        <begin position="553"/>
        <end position="599"/>
    </location>
</feature>
<feature type="compositionally biased region" description="Basic and acidic residues" evidence="1">
    <location>
        <begin position="502"/>
        <end position="545"/>
    </location>
</feature>
<dbReference type="EMBL" id="JARGEI010000031">
    <property type="protein sequence ID" value="KAJ8704509.1"/>
    <property type="molecule type" value="Genomic_DNA"/>
</dbReference>
<sequence>MVLVNLKLLKSKSLDVCREACNKILNAASCYIVNYFFEYRDNLKKMVMVVIKEPHFRRDLLEEDSSHGSWSNECTEAATVRTVKNHNLKQKKIKNPADNISSGFKVHCLRTLLAFIKHDETKSKQFPELTPDQALYMESLLDSDGTCSENEKSEEVRELYRALWEAMQILGLKYEFKIKSVDSWCGQKNVTFKKILKQKPAANEDSNETENPKPETENLDTPMPDDSEVCFAKPDKSEACFAKADETGTCLTKADETEACLAKPDETEACFAKPETPTPPSVLQTNRLIKSLLQHQRKQENEVLFIKGFPPQFVSDTLNSILEFILDDGKDKLVFLPKDQPELCFHRKVVDWCRWYSGNFGEEFEKLHHKITSLLPRFEVLATNFRSSKRNAVTGVKEVVYIKKWHTSKSGSLESVRSARKKKKRKVNLQNALELAGKEQIKLSSVVDLNQSLRHKKKNKKQKKAKSQKANAMHNNKVASMEASKSKTWTDDDSSACSSRSASRDRSKQVAKALADKRIAKENHARRNEAKSRSAGESSRKEQLKEAMSVPIQSDRAERMMRGMGWSGGALGPRGDGITEPIMPSLDIPRGAGLGHNTVGYQPVPTGRNPTEIRTTSSWVSENPKVIEKTENAIIEKQTQELLRENPTDDSVELPQPLEPNVELEKPLELNIEFKEPSEPNVEYSKSMVIKILFRELPGTFLDAKFFRDCRIAQIIKIMPYPTPIHPMPIESIKPTESKLPTEPKLPTETKTDELKKPTAPKKPAEPKKPTAPKKPTEPKNPTQQILPLQTMIINTDVISGEFVKGFILSTNSFSNNSKANSVLKFKILFLFNVLKFIKSENEESEVTFSKILTVKEQNYIQNIIDEANMRIRFGSTVAESKLCSEIVDNIGNTFLGAMFNHKYTVVTLTKYYRFKSANRPDNPVKHKCKTKINLNTYNSETVNETNVDTSLELTYKENNNKVTVNNNVDDENEIEFTENEIKFAENCSKFADTYSTVAKNDSEIAENTSSEVKTSNNTVEDDNVLPDSSEDELTNPYDSDESSIEEYCNKDPTAIVPSLPPGEEGVDLSGFISLYDEGKPNTSSIKVSSHFNNVTASKVTENVNNKNNIGNGNVVIDNNDNQIIDMKKDGDTNTNLRMAEEVMDAIDSEVKHIDVVTASDDGLVKLEEKHERIDKKDEDLSNNKGPTDENAIVAKKRENISSGDVYVFTGNTTNNSKDTDVIMTENVTMKENVIEMMEVISITDNADSKKNEIVKKDTESKCFKRLNHVATSAHDSAASDRAFQAASFIHRISNDNGGHRHGSRHNSMAGLGGSSRHPHCGVREGQHACHRLTRRAWQEQVRERCSSDTTAWPGSAAPLDTLTVACEKDSMHVTVSLAAHGRNR</sequence>
<reference evidence="3" key="1">
    <citation type="submission" date="2023-03" db="EMBL/GenBank/DDBJ databases">
        <title>Chromosome-level genomes of two armyworms, Mythimna separata and Mythimna loreyi, provide insights into the biosynthesis and reception of sex pheromones.</title>
        <authorList>
            <person name="Zhao H."/>
        </authorList>
    </citation>
    <scope>NUCLEOTIDE SEQUENCE</scope>
    <source>
        <strain evidence="3">BeijingLab</strain>
        <tissue evidence="3">Pupa</tissue>
    </source>
</reference>
<feature type="compositionally biased region" description="Basic residues" evidence="1">
    <location>
        <begin position="453"/>
        <end position="467"/>
    </location>
</feature>